<reference evidence="1 2" key="1">
    <citation type="submission" date="2015-04" db="EMBL/GenBank/DDBJ databases">
        <authorList>
            <person name="Syromyatnikov M.Y."/>
            <person name="Popov V.N."/>
        </authorList>
    </citation>
    <scope>NUCLEOTIDE SEQUENCE [LARGE SCALE GENOMIC DNA]</scope>
</reference>
<accession>A0A1J1IN80</accession>
<dbReference type="AlphaFoldDB" id="A0A1J1IN80"/>
<protein>
    <submittedName>
        <fullName evidence="1">CLUMA_CG014692, isoform A</fullName>
    </submittedName>
</protein>
<dbReference type="Proteomes" id="UP000183832">
    <property type="component" value="Unassembled WGS sequence"/>
</dbReference>
<dbReference type="EMBL" id="CVRI01000055">
    <property type="protein sequence ID" value="CRL01210.1"/>
    <property type="molecule type" value="Genomic_DNA"/>
</dbReference>
<keyword evidence="2" id="KW-1185">Reference proteome</keyword>
<gene>
    <name evidence="1" type="ORF">CLUMA_CG014692</name>
</gene>
<sequence length="138" mass="15908">MFSQWKTFTSDKKHKVSNRISMPKVTFNYPINDIKNQCLPDTFILLPKSTAAIAEQKSRSIVSIHSCHDHENDNKNNGLLFAFSFLKGFVAIDVRSLRIYSEIIGIKKCLIFLRVIVKLMSFADKSNRQTIHINFKNT</sequence>
<name>A0A1J1IN80_9DIPT</name>
<organism evidence="1 2">
    <name type="scientific">Clunio marinus</name>
    <dbReference type="NCBI Taxonomy" id="568069"/>
    <lineage>
        <taxon>Eukaryota</taxon>
        <taxon>Metazoa</taxon>
        <taxon>Ecdysozoa</taxon>
        <taxon>Arthropoda</taxon>
        <taxon>Hexapoda</taxon>
        <taxon>Insecta</taxon>
        <taxon>Pterygota</taxon>
        <taxon>Neoptera</taxon>
        <taxon>Endopterygota</taxon>
        <taxon>Diptera</taxon>
        <taxon>Nematocera</taxon>
        <taxon>Chironomoidea</taxon>
        <taxon>Chironomidae</taxon>
        <taxon>Clunio</taxon>
    </lineage>
</organism>
<evidence type="ECO:0000313" key="1">
    <source>
        <dbReference type="EMBL" id="CRL01210.1"/>
    </source>
</evidence>
<evidence type="ECO:0000313" key="2">
    <source>
        <dbReference type="Proteomes" id="UP000183832"/>
    </source>
</evidence>
<proteinExistence type="predicted"/>